<name>A0ABW8XYM7_9FLAO</name>
<dbReference type="EMBL" id="JBELPY010000001">
    <property type="protein sequence ID" value="MFL9833023.1"/>
    <property type="molecule type" value="Genomic_DNA"/>
</dbReference>
<sequence>MIIFITQIEQITQILGLNLHNQLNQRELIKRKVLFKKIDILKEQRWRQVADEA</sequence>
<organism evidence="1 2">
    <name type="scientific">Chryseobacterium terrae</name>
    <dbReference type="NCBI Taxonomy" id="3163299"/>
    <lineage>
        <taxon>Bacteria</taxon>
        <taxon>Pseudomonadati</taxon>
        <taxon>Bacteroidota</taxon>
        <taxon>Flavobacteriia</taxon>
        <taxon>Flavobacteriales</taxon>
        <taxon>Weeksellaceae</taxon>
        <taxon>Chryseobacterium group</taxon>
        <taxon>Chryseobacterium</taxon>
    </lineage>
</organism>
<reference evidence="1 2" key="1">
    <citation type="submission" date="2024-06" db="EMBL/GenBank/DDBJ databases">
        <authorList>
            <person name="Kaempfer P."/>
            <person name="Viver T."/>
        </authorList>
    </citation>
    <scope>NUCLEOTIDE SEQUENCE [LARGE SCALE GENOMIC DNA]</scope>
    <source>
        <strain evidence="1 2">ST-37</strain>
    </source>
</reference>
<protein>
    <submittedName>
        <fullName evidence="1">Uncharacterized protein</fullName>
    </submittedName>
</protein>
<evidence type="ECO:0000313" key="2">
    <source>
        <dbReference type="Proteomes" id="UP001629058"/>
    </source>
</evidence>
<evidence type="ECO:0000313" key="1">
    <source>
        <dbReference type="EMBL" id="MFL9833023.1"/>
    </source>
</evidence>
<dbReference type="RefSeq" id="WP_408087450.1">
    <property type="nucleotide sequence ID" value="NZ_JBELPY010000001.1"/>
</dbReference>
<keyword evidence="2" id="KW-1185">Reference proteome</keyword>
<gene>
    <name evidence="1" type="ORF">ABS765_03140</name>
</gene>
<dbReference type="Proteomes" id="UP001629058">
    <property type="component" value="Unassembled WGS sequence"/>
</dbReference>
<accession>A0ABW8XYM7</accession>
<proteinExistence type="predicted"/>
<comment type="caution">
    <text evidence="1">The sequence shown here is derived from an EMBL/GenBank/DDBJ whole genome shotgun (WGS) entry which is preliminary data.</text>
</comment>